<evidence type="ECO:0000313" key="1">
    <source>
        <dbReference type="EMBL" id="KIF51599.1"/>
    </source>
</evidence>
<evidence type="ECO:0008006" key="3">
    <source>
        <dbReference type="Google" id="ProtNLM"/>
    </source>
</evidence>
<dbReference type="Proteomes" id="UP000031586">
    <property type="component" value="Unassembled WGS sequence"/>
</dbReference>
<comment type="caution">
    <text evidence="1">The sequence shown here is derived from an EMBL/GenBank/DDBJ whole genome shotgun (WGS) entry which is preliminary data.</text>
</comment>
<dbReference type="PATRIC" id="fig|1229493.5.peg.3079"/>
<name>A0A0C1Z602_9VIBR</name>
<proteinExistence type="predicted"/>
<reference evidence="1 2" key="1">
    <citation type="submission" date="2014-07" db="EMBL/GenBank/DDBJ databases">
        <title>Unique and conserved regions in Vibrio harveyi and related species in comparison with the shrimp pathogen Vibrio harveyi CAIM 1792.</title>
        <authorList>
            <person name="Espinoza-Valles I."/>
            <person name="Vora G."/>
            <person name="Leekitcharoenphon P."/>
            <person name="Ussery D."/>
            <person name="Hoj L."/>
            <person name="Gomez-Gil B."/>
        </authorList>
    </citation>
    <scope>NUCLEOTIDE SEQUENCE [LARGE SCALE GENOMIC DNA]</scope>
    <source>
        <strain evidence="2">CAIM 1854 / LMG 25443</strain>
    </source>
</reference>
<dbReference type="Pfam" id="PF11747">
    <property type="entry name" value="RebB"/>
    <property type="match status" value="1"/>
</dbReference>
<gene>
    <name evidence="1" type="ORF">H735_18805</name>
</gene>
<dbReference type="EMBL" id="JPRD01000032">
    <property type="protein sequence ID" value="KIF51599.1"/>
    <property type="molecule type" value="Genomic_DNA"/>
</dbReference>
<protein>
    <recommendedName>
        <fullName evidence="3">Glycerol-3-phosphate dehydrogenase subunit C</fullName>
    </recommendedName>
</protein>
<accession>A0A0C1Z602</accession>
<organism evidence="1 2">
    <name type="scientific">Vibrio owensii CAIM 1854 = LMG 25443</name>
    <dbReference type="NCBI Taxonomy" id="1229493"/>
    <lineage>
        <taxon>Bacteria</taxon>
        <taxon>Pseudomonadati</taxon>
        <taxon>Pseudomonadota</taxon>
        <taxon>Gammaproteobacteria</taxon>
        <taxon>Vibrionales</taxon>
        <taxon>Vibrionaceae</taxon>
        <taxon>Vibrio</taxon>
    </lineage>
</organism>
<sequence>MAETSTTVNAQITDSVTQVNTKVVGETPAMAMGNLLMSTSHALGNGAHNATSAQQQGQITMQAATVQGINSLMSVGSAVIGRTSEEIIEKDAKA</sequence>
<dbReference type="RefSeq" id="WP_020197953.1">
    <property type="nucleotide sequence ID" value="NZ_BAOH01000171.1"/>
</dbReference>
<evidence type="ECO:0000313" key="2">
    <source>
        <dbReference type="Proteomes" id="UP000031586"/>
    </source>
</evidence>
<dbReference type="AlphaFoldDB" id="A0A0C1Z602"/>
<dbReference type="InterPro" id="IPR021070">
    <property type="entry name" value="Killing_trait_RebB"/>
</dbReference>